<evidence type="ECO:0000313" key="3">
    <source>
        <dbReference type="EMBL" id="AQT04983.1"/>
    </source>
</evidence>
<evidence type="ECO:0000313" key="4">
    <source>
        <dbReference type="Proteomes" id="UP000189055"/>
    </source>
</evidence>
<dbReference type="KEGG" id="aper:A0U91_08730"/>
<dbReference type="PRINTS" id="PR00081">
    <property type="entry name" value="GDHRDH"/>
</dbReference>
<reference evidence="3 4" key="1">
    <citation type="submission" date="2016-03" db="EMBL/GenBank/DDBJ databases">
        <title>Acetic acid bacteria sequencing.</title>
        <authorList>
            <person name="Brandt J."/>
            <person name="Jakob F."/>
            <person name="Vogel R.F."/>
        </authorList>
    </citation>
    <scope>NUCLEOTIDE SEQUENCE [LARGE SCALE GENOMIC DNA]</scope>
    <source>
        <strain evidence="3 4">TMW2.1084</strain>
    </source>
</reference>
<dbReference type="PANTHER" id="PTHR43639:SF1">
    <property type="entry name" value="SHORT-CHAIN DEHYDROGENASE_REDUCTASE FAMILY PROTEIN"/>
    <property type="match status" value="1"/>
</dbReference>
<evidence type="ECO:0000256" key="2">
    <source>
        <dbReference type="ARBA" id="ARBA00023002"/>
    </source>
</evidence>
<sequence>MTQAETSAGVTTVPLSVFPLSPALPRRALVTGGKARLGQAIVLALAEAGFDIAIHYRGDRQGAEETLKAVEARGRKGCLLQADLAREEEVTPLVPAAMQALGGPLGVLVNNASTFERDEWDNTTRESWMGHMKPNLRAPFVLMQDFARVLPAQAEGMILNMLDERVWSLTPHFISYTVSKSALWTLTQTMALALAPKKIRVNAIGPGPALPSPRQTEEQFAKQCASVPLAHGTSPAEVARAALALLALPSVTGQMLALDGGQHLQWSPALPPGSVLEE</sequence>
<evidence type="ECO:0000256" key="1">
    <source>
        <dbReference type="ARBA" id="ARBA00006484"/>
    </source>
</evidence>
<organism evidence="3 4">
    <name type="scientific">Acetobacter persici</name>
    <dbReference type="NCBI Taxonomy" id="1076596"/>
    <lineage>
        <taxon>Bacteria</taxon>
        <taxon>Pseudomonadati</taxon>
        <taxon>Pseudomonadota</taxon>
        <taxon>Alphaproteobacteria</taxon>
        <taxon>Acetobacterales</taxon>
        <taxon>Acetobacteraceae</taxon>
        <taxon>Acetobacter</taxon>
    </lineage>
</organism>
<dbReference type="Gene3D" id="3.40.50.720">
    <property type="entry name" value="NAD(P)-binding Rossmann-like Domain"/>
    <property type="match status" value="1"/>
</dbReference>
<dbReference type="InterPro" id="IPR036291">
    <property type="entry name" value="NAD(P)-bd_dom_sf"/>
</dbReference>
<accession>A0A1U9LEU1</accession>
<protein>
    <submittedName>
        <fullName evidence="3">Short-chain dehydrogenase</fullName>
    </submittedName>
</protein>
<dbReference type="Proteomes" id="UP000189055">
    <property type="component" value="Chromosome"/>
</dbReference>
<dbReference type="GO" id="GO:0016491">
    <property type="term" value="F:oxidoreductase activity"/>
    <property type="evidence" value="ECO:0007669"/>
    <property type="project" value="UniProtKB-KW"/>
</dbReference>
<dbReference type="InterPro" id="IPR002347">
    <property type="entry name" value="SDR_fam"/>
</dbReference>
<dbReference type="PROSITE" id="PS00061">
    <property type="entry name" value="ADH_SHORT"/>
    <property type="match status" value="1"/>
</dbReference>
<dbReference type="PANTHER" id="PTHR43639">
    <property type="entry name" value="OXIDOREDUCTASE, SHORT-CHAIN DEHYDROGENASE/REDUCTASE FAMILY (AFU_ORTHOLOGUE AFUA_5G02870)"/>
    <property type="match status" value="1"/>
</dbReference>
<dbReference type="Pfam" id="PF13561">
    <property type="entry name" value="adh_short_C2"/>
    <property type="match status" value="1"/>
</dbReference>
<keyword evidence="2" id="KW-0560">Oxidoreductase</keyword>
<dbReference type="AlphaFoldDB" id="A0A1U9LEU1"/>
<dbReference type="InterPro" id="IPR020904">
    <property type="entry name" value="Sc_DH/Rdtase_CS"/>
</dbReference>
<proteinExistence type="inferred from homology"/>
<dbReference type="EMBL" id="CP014687">
    <property type="protein sequence ID" value="AQT04983.1"/>
    <property type="molecule type" value="Genomic_DNA"/>
</dbReference>
<gene>
    <name evidence="3" type="ORF">A0U91_08730</name>
</gene>
<dbReference type="SUPFAM" id="SSF51735">
    <property type="entry name" value="NAD(P)-binding Rossmann-fold domains"/>
    <property type="match status" value="1"/>
</dbReference>
<dbReference type="PRINTS" id="PR00080">
    <property type="entry name" value="SDRFAMILY"/>
</dbReference>
<name>A0A1U9LEU1_9PROT</name>
<dbReference type="NCBIfam" id="NF006597">
    <property type="entry name" value="PRK09134.1"/>
    <property type="match status" value="1"/>
</dbReference>
<comment type="similarity">
    <text evidence="1">Belongs to the short-chain dehydrogenases/reductases (SDR) family.</text>
</comment>
<dbReference type="STRING" id="1076596.A0U91_08730"/>